<keyword evidence="2" id="KW-0472">Membrane</keyword>
<dbReference type="EC" id="3.4.23.-" evidence="4"/>
<protein>
    <submittedName>
        <fullName evidence="4">TIGR02281 family clan AA aspartic protease</fullName>
        <ecNumber evidence="4">3.4.23.-</ecNumber>
    </submittedName>
</protein>
<accession>A0A369VRQ2</accession>
<dbReference type="SUPFAM" id="SSF50630">
    <property type="entry name" value="Acid proteases"/>
    <property type="match status" value="1"/>
</dbReference>
<evidence type="ECO:0000259" key="3">
    <source>
        <dbReference type="PROSITE" id="PS50175"/>
    </source>
</evidence>
<dbReference type="InterPro" id="IPR001995">
    <property type="entry name" value="Peptidase_A2_cat"/>
</dbReference>
<dbReference type="InterPro" id="IPR034122">
    <property type="entry name" value="Retropepsin-like_bacterial"/>
</dbReference>
<dbReference type="AlphaFoldDB" id="A0A369VRQ2"/>
<dbReference type="GO" id="GO:0004190">
    <property type="term" value="F:aspartic-type endopeptidase activity"/>
    <property type="evidence" value="ECO:0007669"/>
    <property type="project" value="InterPro"/>
</dbReference>
<evidence type="ECO:0000313" key="4">
    <source>
        <dbReference type="EMBL" id="RDE05058.1"/>
    </source>
</evidence>
<name>A0A369VRQ2_9SPHN</name>
<dbReference type="RefSeq" id="WP_114687129.1">
    <property type="nucleotide sequence ID" value="NZ_QQNB01000002.1"/>
</dbReference>
<evidence type="ECO:0000313" key="5">
    <source>
        <dbReference type="Proteomes" id="UP000253918"/>
    </source>
</evidence>
<keyword evidence="1 4" id="KW-0378">Hydrolase</keyword>
<dbReference type="Pfam" id="PF13975">
    <property type="entry name" value="gag-asp_proteas"/>
    <property type="match status" value="1"/>
</dbReference>
<dbReference type="CDD" id="cd05483">
    <property type="entry name" value="retropepsin_like_bacteria"/>
    <property type="match status" value="1"/>
</dbReference>
<sequence length="202" mass="21285">MSGGTVQAILLALLLVLPLANLIGRRVPLASVVTMALAWIAIFALALVLVSGRDRYRAVWDGGKALLFGPDQTVSGGAVRIAMSDDGHFYADVQLNGVSRRMLIDSGATATAVSQATARAAGIEPQDAFPTMVETANGMVTADRASVRDLRLGGITARDLPIVVSPAFGDLDVIGMNFLSRLKGWRVEGRTLILEPFPTTPA</sequence>
<dbReference type="EMBL" id="QQNB01000002">
    <property type="protein sequence ID" value="RDE05058.1"/>
    <property type="molecule type" value="Genomic_DNA"/>
</dbReference>
<feature type="transmembrane region" description="Helical" evidence="2">
    <location>
        <begin position="32"/>
        <end position="50"/>
    </location>
</feature>
<dbReference type="InterPro" id="IPR021109">
    <property type="entry name" value="Peptidase_aspartic_dom_sf"/>
</dbReference>
<dbReference type="PROSITE" id="PS50175">
    <property type="entry name" value="ASP_PROT_RETROV"/>
    <property type="match status" value="1"/>
</dbReference>
<keyword evidence="5" id="KW-1185">Reference proteome</keyword>
<evidence type="ECO:0000256" key="2">
    <source>
        <dbReference type="SAM" id="Phobius"/>
    </source>
</evidence>
<evidence type="ECO:0000256" key="1">
    <source>
        <dbReference type="ARBA" id="ARBA00022801"/>
    </source>
</evidence>
<dbReference type="NCBIfam" id="TIGR02281">
    <property type="entry name" value="clan_AA_DTGA"/>
    <property type="match status" value="1"/>
</dbReference>
<dbReference type="OrthoDB" id="7595324at2"/>
<dbReference type="Gene3D" id="2.40.70.10">
    <property type="entry name" value="Acid Proteases"/>
    <property type="match status" value="1"/>
</dbReference>
<keyword evidence="2" id="KW-1133">Transmembrane helix</keyword>
<dbReference type="GO" id="GO:0006508">
    <property type="term" value="P:proteolysis"/>
    <property type="evidence" value="ECO:0007669"/>
    <property type="project" value="UniProtKB-KW"/>
</dbReference>
<proteinExistence type="predicted"/>
<gene>
    <name evidence="4" type="ORF">DVW87_07130</name>
</gene>
<feature type="domain" description="Peptidase A2" evidence="3">
    <location>
        <begin position="100"/>
        <end position="178"/>
    </location>
</feature>
<keyword evidence="4" id="KW-0645">Protease</keyword>
<dbReference type="Proteomes" id="UP000253918">
    <property type="component" value="Unassembled WGS sequence"/>
</dbReference>
<dbReference type="InterPro" id="IPR011969">
    <property type="entry name" value="Clan_AA_Asp_peptidase_C"/>
</dbReference>
<keyword evidence="2" id="KW-0812">Transmembrane</keyword>
<organism evidence="4 5">
    <name type="scientific">Sphingomonas aracearum</name>
    <dbReference type="NCBI Taxonomy" id="2283317"/>
    <lineage>
        <taxon>Bacteria</taxon>
        <taxon>Pseudomonadati</taxon>
        <taxon>Pseudomonadota</taxon>
        <taxon>Alphaproteobacteria</taxon>
        <taxon>Sphingomonadales</taxon>
        <taxon>Sphingomonadaceae</taxon>
        <taxon>Sphingomonas</taxon>
    </lineage>
</organism>
<reference evidence="4 5" key="1">
    <citation type="submission" date="2018-07" db="EMBL/GenBank/DDBJ databases">
        <title>a novel species of Sphingomonas isolated from the rhizosphere soil of Araceae plant.</title>
        <authorList>
            <person name="Zhiyong W."/>
            <person name="Qinglan Z."/>
            <person name="Zhiwei F."/>
            <person name="Ding X."/>
            <person name="Gejiao W."/>
            <person name="Shixue Z."/>
        </authorList>
    </citation>
    <scope>NUCLEOTIDE SEQUENCE [LARGE SCALE GENOMIC DNA]</scope>
    <source>
        <strain evidence="4 5">WZY 27</strain>
    </source>
</reference>
<comment type="caution">
    <text evidence="4">The sequence shown here is derived from an EMBL/GenBank/DDBJ whole genome shotgun (WGS) entry which is preliminary data.</text>
</comment>